<dbReference type="AlphaFoldDB" id="A0A6A5SR60"/>
<proteinExistence type="predicted"/>
<reference evidence="1" key="1">
    <citation type="journal article" date="2020" name="Stud. Mycol.">
        <title>101 Dothideomycetes genomes: a test case for predicting lifestyles and emergence of pathogens.</title>
        <authorList>
            <person name="Haridas S."/>
            <person name="Albert R."/>
            <person name="Binder M."/>
            <person name="Bloem J."/>
            <person name="Labutti K."/>
            <person name="Salamov A."/>
            <person name="Andreopoulos B."/>
            <person name="Baker S."/>
            <person name="Barry K."/>
            <person name="Bills G."/>
            <person name="Bluhm B."/>
            <person name="Cannon C."/>
            <person name="Castanera R."/>
            <person name="Culley D."/>
            <person name="Daum C."/>
            <person name="Ezra D."/>
            <person name="Gonzalez J."/>
            <person name="Henrissat B."/>
            <person name="Kuo A."/>
            <person name="Liang C."/>
            <person name="Lipzen A."/>
            <person name="Lutzoni F."/>
            <person name="Magnuson J."/>
            <person name="Mondo S."/>
            <person name="Nolan M."/>
            <person name="Ohm R."/>
            <person name="Pangilinan J."/>
            <person name="Park H.-J."/>
            <person name="Ramirez L."/>
            <person name="Alfaro M."/>
            <person name="Sun H."/>
            <person name="Tritt A."/>
            <person name="Yoshinaga Y."/>
            <person name="Zwiers L.-H."/>
            <person name="Turgeon B."/>
            <person name="Goodwin S."/>
            <person name="Spatafora J."/>
            <person name="Crous P."/>
            <person name="Grigoriev I."/>
        </authorList>
    </citation>
    <scope>NUCLEOTIDE SEQUENCE</scope>
    <source>
        <strain evidence="1">CBS 161.51</strain>
    </source>
</reference>
<dbReference type="OrthoDB" id="3693998at2759"/>
<organism evidence="1 2">
    <name type="scientific">Clathrospora elynae</name>
    <dbReference type="NCBI Taxonomy" id="706981"/>
    <lineage>
        <taxon>Eukaryota</taxon>
        <taxon>Fungi</taxon>
        <taxon>Dikarya</taxon>
        <taxon>Ascomycota</taxon>
        <taxon>Pezizomycotina</taxon>
        <taxon>Dothideomycetes</taxon>
        <taxon>Pleosporomycetidae</taxon>
        <taxon>Pleosporales</taxon>
        <taxon>Diademaceae</taxon>
        <taxon>Clathrospora</taxon>
    </lineage>
</organism>
<sequence length="315" mass="34443">MQQAKLPTKCDDERTTDDRKSKATVLTIYLSWLLNAPIKVAKVFLPAAGVVLAGPMTTLLSLGRFTPLISVFVTSFVSFQLKHITHGGAVAFLHAGGPQGFEGQALSLLNFITLNATFSSSGPPLQVLYDEMLLRIGDVQSAQSYAVSCGLKWSLDTFNRTWNLFVKSLRKLQCSALHTNMSRKEDHRPRDRDTAGSKWRRLSDAAKRIVSDLRPKQEECGDPAEKTLIDWDVMEAGVEVEAEAVEAASASADGDGERAQALFEELDLLIDSCDGLSGADWDSILAVFEDVQDGFELVESESESEERGVVASPED</sequence>
<evidence type="ECO:0000313" key="2">
    <source>
        <dbReference type="Proteomes" id="UP000800038"/>
    </source>
</evidence>
<name>A0A6A5SR60_9PLEO</name>
<gene>
    <name evidence="1" type="ORF">EJ02DRAFT_465232</name>
</gene>
<evidence type="ECO:0000313" key="1">
    <source>
        <dbReference type="EMBL" id="KAF1943145.1"/>
    </source>
</evidence>
<dbReference type="Proteomes" id="UP000800038">
    <property type="component" value="Unassembled WGS sequence"/>
</dbReference>
<keyword evidence="2" id="KW-1185">Reference proteome</keyword>
<protein>
    <submittedName>
        <fullName evidence="1">Uncharacterized protein</fullName>
    </submittedName>
</protein>
<dbReference type="EMBL" id="ML976028">
    <property type="protein sequence ID" value="KAF1943145.1"/>
    <property type="molecule type" value="Genomic_DNA"/>
</dbReference>
<accession>A0A6A5SR60</accession>